<feature type="disulfide bond" evidence="18">
    <location>
        <begin position="119"/>
        <end position="124"/>
    </location>
</feature>
<evidence type="ECO:0000256" key="12">
    <source>
        <dbReference type="ARBA" id="ARBA00023157"/>
    </source>
</evidence>
<dbReference type="AlphaFoldDB" id="A0ABD1W743"/>
<feature type="disulfide bond" evidence="18">
    <location>
        <begin position="168"/>
        <end position="370"/>
    </location>
</feature>
<dbReference type="PROSITE" id="PS50873">
    <property type="entry name" value="PEROXIDASE_4"/>
    <property type="match status" value="1"/>
</dbReference>
<dbReference type="InterPro" id="IPR000823">
    <property type="entry name" value="Peroxidase_pln"/>
</dbReference>
<feature type="binding site" evidence="16">
    <location>
        <position position="136"/>
    </location>
    <ligand>
        <name>Ca(2+)</name>
        <dbReference type="ChEBI" id="CHEBI:29108"/>
        <label>1</label>
    </ligand>
</feature>
<evidence type="ECO:0000256" key="14">
    <source>
        <dbReference type="ARBA" id="ARBA00023324"/>
    </source>
</evidence>
<dbReference type="FunFam" id="1.10.520.10:FF:000008">
    <property type="entry name" value="Peroxidase"/>
    <property type="match status" value="1"/>
</dbReference>
<evidence type="ECO:0000256" key="1">
    <source>
        <dbReference type="ARBA" id="ARBA00000189"/>
    </source>
</evidence>
<dbReference type="PRINTS" id="PR00458">
    <property type="entry name" value="PEROXIDASE"/>
</dbReference>
<evidence type="ECO:0000256" key="11">
    <source>
        <dbReference type="ARBA" id="ARBA00023004"/>
    </source>
</evidence>
<comment type="cofactor">
    <cofactor evidence="16 19">
        <name>Ca(2+)</name>
        <dbReference type="ChEBI" id="CHEBI:29108"/>
    </cofactor>
    <text evidence="16 19">Binds 2 calcium ions per subunit.</text>
</comment>
<evidence type="ECO:0000256" key="13">
    <source>
        <dbReference type="ARBA" id="ARBA00023180"/>
    </source>
</evidence>
<feature type="binding site" description="axial binding residue" evidence="16">
    <location>
        <position position="240"/>
    </location>
    <ligand>
        <name>heme b</name>
        <dbReference type="ChEBI" id="CHEBI:60344"/>
    </ligand>
    <ligandPart>
        <name>Fe</name>
        <dbReference type="ChEBI" id="CHEBI:18248"/>
    </ligandPart>
</feature>
<keyword evidence="23" id="KW-1185">Reference proteome</keyword>
<comment type="catalytic activity">
    <reaction evidence="1 19">
        <text>2 a phenolic donor + H2O2 = 2 a phenolic radical donor + 2 H2O</text>
        <dbReference type="Rhea" id="RHEA:56136"/>
        <dbReference type="ChEBI" id="CHEBI:15377"/>
        <dbReference type="ChEBI" id="CHEBI:16240"/>
        <dbReference type="ChEBI" id="CHEBI:139520"/>
        <dbReference type="ChEBI" id="CHEBI:139521"/>
        <dbReference type="EC" id="1.11.1.7"/>
    </reaction>
</comment>
<organism evidence="22 23">
    <name type="scientific">Forsythia ovata</name>
    <dbReference type="NCBI Taxonomy" id="205694"/>
    <lineage>
        <taxon>Eukaryota</taxon>
        <taxon>Viridiplantae</taxon>
        <taxon>Streptophyta</taxon>
        <taxon>Embryophyta</taxon>
        <taxon>Tracheophyta</taxon>
        <taxon>Spermatophyta</taxon>
        <taxon>Magnoliopsida</taxon>
        <taxon>eudicotyledons</taxon>
        <taxon>Gunneridae</taxon>
        <taxon>Pentapetalae</taxon>
        <taxon>asterids</taxon>
        <taxon>lamiids</taxon>
        <taxon>Lamiales</taxon>
        <taxon>Oleaceae</taxon>
        <taxon>Forsythieae</taxon>
        <taxon>Forsythia</taxon>
    </lineage>
</organism>
<gene>
    <name evidence="22" type="ORF">Fot_13841</name>
</gene>
<keyword evidence="10 19" id="KW-0560">Oxidoreductase</keyword>
<dbReference type="GO" id="GO:0006979">
    <property type="term" value="P:response to oxidative stress"/>
    <property type="evidence" value="ECO:0007669"/>
    <property type="project" value="UniProtKB-UniRule"/>
</dbReference>
<dbReference type="Pfam" id="PF00141">
    <property type="entry name" value="peroxidase"/>
    <property type="match status" value="1"/>
</dbReference>
<dbReference type="GO" id="GO:0046872">
    <property type="term" value="F:metal ion binding"/>
    <property type="evidence" value="ECO:0007669"/>
    <property type="project" value="UniProtKB-UniRule"/>
</dbReference>
<evidence type="ECO:0000256" key="16">
    <source>
        <dbReference type="PIRSR" id="PIRSR600823-3"/>
    </source>
</evidence>
<dbReference type="GO" id="GO:0042744">
    <property type="term" value="P:hydrogen peroxide catabolic process"/>
    <property type="evidence" value="ECO:0007669"/>
    <property type="project" value="UniProtKB-KW"/>
</dbReference>
<dbReference type="Gene3D" id="1.10.420.10">
    <property type="entry name" value="Peroxidase, domain 2"/>
    <property type="match status" value="1"/>
</dbReference>
<evidence type="ECO:0000256" key="5">
    <source>
        <dbReference type="ARBA" id="ARBA00022525"/>
    </source>
</evidence>
<evidence type="ECO:0000256" key="15">
    <source>
        <dbReference type="PIRSR" id="PIRSR600823-1"/>
    </source>
</evidence>
<keyword evidence="14 19" id="KW-0376">Hydrogen peroxide</keyword>
<keyword evidence="8 16" id="KW-0479">Metal-binding</keyword>
<dbReference type="EMBL" id="JBFOLJ010000004">
    <property type="protein sequence ID" value="KAL2544608.1"/>
    <property type="molecule type" value="Genomic_DNA"/>
</dbReference>
<dbReference type="EC" id="1.11.1.7" evidence="4 19"/>
<feature type="disulfide bond" evidence="18">
    <location>
        <begin position="86"/>
        <end position="162"/>
    </location>
</feature>
<reference evidence="23" key="1">
    <citation type="submission" date="2024-07" db="EMBL/GenBank/DDBJ databases">
        <title>Two chromosome-level genome assemblies of Korean endemic species Abeliophyllum distichum and Forsythia ovata (Oleaceae).</title>
        <authorList>
            <person name="Jang H."/>
        </authorList>
    </citation>
    <scope>NUCLEOTIDE SEQUENCE [LARGE SCALE GENOMIC DNA]</scope>
</reference>
<comment type="function">
    <text evidence="2">Removal of H(2)O(2), oxidation of toxic reductants, biosynthesis and degradation of lignin, suberization, auxin catabolism, response to environmental stresses such as wounding, pathogen attack and oxidative stress. These functions might be dependent on each isozyme/isoform in each plant tissue.</text>
</comment>
<feature type="binding site" evidence="16">
    <location>
        <position position="127"/>
    </location>
    <ligand>
        <name>Ca(2+)</name>
        <dbReference type="ChEBI" id="CHEBI:29108"/>
        <label>1</label>
    </ligand>
</feature>
<keyword evidence="12 18" id="KW-1015">Disulfide bond</keyword>
<feature type="disulfide bond" evidence="18">
    <location>
        <begin position="247"/>
        <end position="281"/>
    </location>
</feature>
<comment type="caution">
    <text evidence="22">The sequence shown here is derived from an EMBL/GenBank/DDBJ whole genome shotgun (WGS) entry which is preliminary data.</text>
</comment>
<dbReference type="SUPFAM" id="SSF48113">
    <property type="entry name" value="Heme-dependent peroxidases"/>
    <property type="match status" value="1"/>
</dbReference>
<accession>A0ABD1W743</accession>
<comment type="cofactor">
    <cofactor evidence="16 19">
        <name>heme b</name>
        <dbReference type="ChEBI" id="CHEBI:60344"/>
    </cofactor>
    <text evidence="16 19">Binds 1 heme b (iron(II)-protoporphyrin IX) group per subunit.</text>
</comment>
<feature type="binding site" evidence="16">
    <location>
        <position position="302"/>
    </location>
    <ligand>
        <name>Ca(2+)</name>
        <dbReference type="ChEBI" id="CHEBI:29108"/>
        <label>2</label>
    </ligand>
</feature>
<feature type="domain" description="Plant heme peroxidase family profile" evidence="21">
    <location>
        <begin position="76"/>
        <end position="374"/>
    </location>
</feature>
<dbReference type="GO" id="GO:0140825">
    <property type="term" value="F:lactoperoxidase activity"/>
    <property type="evidence" value="ECO:0007669"/>
    <property type="project" value="UniProtKB-EC"/>
</dbReference>
<dbReference type="FunFam" id="1.10.420.10:FF:000001">
    <property type="entry name" value="Peroxidase"/>
    <property type="match status" value="1"/>
</dbReference>
<evidence type="ECO:0000256" key="3">
    <source>
        <dbReference type="ARBA" id="ARBA00006873"/>
    </source>
</evidence>
<dbReference type="InterPro" id="IPR002016">
    <property type="entry name" value="Haem_peroxidase"/>
</dbReference>
<evidence type="ECO:0000256" key="19">
    <source>
        <dbReference type="RuleBase" id="RU362060"/>
    </source>
</evidence>
<feature type="site" description="Transition state stabilizer" evidence="17">
    <location>
        <position position="113"/>
    </location>
</feature>
<evidence type="ECO:0000256" key="4">
    <source>
        <dbReference type="ARBA" id="ARBA00012313"/>
    </source>
</evidence>
<comment type="similarity">
    <text evidence="19">Belongs to the peroxidase family. Classical plant (class III) peroxidase subfamily.</text>
</comment>
<feature type="binding site" evidence="16">
    <location>
        <position position="294"/>
    </location>
    <ligand>
        <name>Ca(2+)</name>
        <dbReference type="ChEBI" id="CHEBI:29108"/>
        <label>2</label>
    </ligand>
</feature>
<sequence>MGGELGHNRILGNRELQQWGLEQEPRETTIPPGAVAAERRVAQETRLPPEQSRSREPRGAVATSRGDTCFCPSSSSISFDFYDISCPSAEMIVKNTVRSASSMDPTIPGKLLRLFFHDCFVEGCDGSILLQGNETERSDPANKSLGAFSVIDSAKRVVEIFCPGIVSCADILALAARDSVEFTGGPNIQIPTGRRDGRVSLAANVRPNIIDTSFTLNQMANIFSAKGLSMDDLVTLSGAHTIGSAHCSSFSDRFELDSNGKFNLIDASLDKEYAAELTKTCPAGASASITVNNDPKTPLLFDNEYYKELLVHKGLFQSDSALLNDERTRDRVLDFANNQDNFFERWSQSFLKLSIIGVKGDDEGEIRRLCSTTNG</sequence>
<dbReference type="GO" id="GO:0020037">
    <property type="term" value="F:heme binding"/>
    <property type="evidence" value="ECO:0007669"/>
    <property type="project" value="UniProtKB-UniRule"/>
</dbReference>
<evidence type="ECO:0000256" key="6">
    <source>
        <dbReference type="ARBA" id="ARBA00022559"/>
    </source>
</evidence>
<feature type="binding site" evidence="16">
    <location>
        <position position="121"/>
    </location>
    <ligand>
        <name>Ca(2+)</name>
        <dbReference type="ChEBI" id="CHEBI:29108"/>
        <label>1</label>
    </ligand>
</feature>
<dbReference type="Proteomes" id="UP001604277">
    <property type="component" value="Unassembled WGS sequence"/>
</dbReference>
<dbReference type="InterPro" id="IPR033905">
    <property type="entry name" value="Secretory_peroxidase"/>
</dbReference>
<feature type="binding site" evidence="16">
    <location>
        <position position="241"/>
    </location>
    <ligand>
        <name>Ca(2+)</name>
        <dbReference type="ChEBI" id="CHEBI:29108"/>
        <label>2</label>
    </ligand>
</feature>
<comment type="subcellular location">
    <subcellularLocation>
        <location evidence="19">Secreted</location>
    </subcellularLocation>
</comment>
<keyword evidence="6 19" id="KW-0575">Peroxidase</keyword>
<evidence type="ECO:0000256" key="20">
    <source>
        <dbReference type="SAM" id="MobiDB-lite"/>
    </source>
</evidence>
<dbReference type="Gene3D" id="1.10.520.10">
    <property type="match status" value="1"/>
</dbReference>
<dbReference type="InterPro" id="IPR019793">
    <property type="entry name" value="Peroxidases_heam-ligand_BS"/>
</dbReference>
<dbReference type="PRINTS" id="PR00461">
    <property type="entry name" value="PLPEROXIDASE"/>
</dbReference>
<dbReference type="CDD" id="cd00693">
    <property type="entry name" value="secretory_peroxidase"/>
    <property type="match status" value="1"/>
</dbReference>
<feature type="active site" description="Proton acceptor" evidence="15">
    <location>
        <position position="117"/>
    </location>
</feature>
<evidence type="ECO:0000256" key="2">
    <source>
        <dbReference type="ARBA" id="ARBA00002322"/>
    </source>
</evidence>
<protein>
    <recommendedName>
        <fullName evidence="4 19">Peroxidase</fullName>
        <ecNumber evidence="4 19">1.11.1.7</ecNumber>
    </recommendedName>
</protein>
<evidence type="ECO:0000256" key="10">
    <source>
        <dbReference type="ARBA" id="ARBA00023002"/>
    </source>
</evidence>
<feature type="binding site" evidence="16">
    <location>
        <position position="118"/>
    </location>
    <ligand>
        <name>Ca(2+)</name>
        <dbReference type="ChEBI" id="CHEBI:29108"/>
        <label>1</label>
    </ligand>
</feature>
<feature type="binding site" evidence="16">
    <location>
        <position position="123"/>
    </location>
    <ligand>
        <name>Ca(2+)</name>
        <dbReference type="ChEBI" id="CHEBI:29108"/>
        <label>1</label>
    </ligand>
</feature>
<evidence type="ECO:0000256" key="8">
    <source>
        <dbReference type="ARBA" id="ARBA00022723"/>
    </source>
</evidence>
<feature type="binding site" evidence="16">
    <location>
        <position position="297"/>
    </location>
    <ligand>
        <name>Ca(2+)</name>
        <dbReference type="ChEBI" id="CHEBI:29108"/>
        <label>2</label>
    </ligand>
</feature>
<dbReference type="GO" id="GO:0005576">
    <property type="term" value="C:extracellular region"/>
    <property type="evidence" value="ECO:0007669"/>
    <property type="project" value="UniProtKB-SubCell"/>
</dbReference>
<evidence type="ECO:0000313" key="22">
    <source>
        <dbReference type="EMBL" id="KAL2544608.1"/>
    </source>
</evidence>
<keyword evidence="7 19" id="KW-0349">Heme</keyword>
<evidence type="ECO:0000256" key="7">
    <source>
        <dbReference type="ARBA" id="ARBA00022617"/>
    </source>
</evidence>
<keyword evidence="9 16" id="KW-0106">Calcium</keyword>
<keyword evidence="13" id="KW-0325">Glycoprotein</keyword>
<dbReference type="PANTHER" id="PTHR31517">
    <property type="match status" value="1"/>
</dbReference>
<feature type="region of interest" description="Disordered" evidence="20">
    <location>
        <begin position="19"/>
        <end position="64"/>
    </location>
</feature>
<evidence type="ECO:0000259" key="21">
    <source>
        <dbReference type="PROSITE" id="PS50873"/>
    </source>
</evidence>
<proteinExistence type="inferred from homology"/>
<feature type="binding site" evidence="16">
    <location>
        <position position="125"/>
    </location>
    <ligand>
        <name>Ca(2+)</name>
        <dbReference type="ChEBI" id="CHEBI:29108"/>
        <label>1</label>
    </ligand>
</feature>
<comment type="similarity">
    <text evidence="3">Belongs to the peroxidase family. Ascorbate peroxidase subfamily.</text>
</comment>
<keyword evidence="11 16" id="KW-0408">Iron</keyword>
<keyword evidence="5 19" id="KW-0964">Secreted</keyword>
<evidence type="ECO:0000256" key="17">
    <source>
        <dbReference type="PIRSR" id="PIRSR600823-4"/>
    </source>
</evidence>
<evidence type="ECO:0000313" key="23">
    <source>
        <dbReference type="Proteomes" id="UP001604277"/>
    </source>
</evidence>
<dbReference type="PANTHER" id="PTHR31517:SF17">
    <property type="entry name" value="PEROXIDASE 6"/>
    <property type="match status" value="1"/>
</dbReference>
<dbReference type="PROSITE" id="PS00435">
    <property type="entry name" value="PEROXIDASE_1"/>
    <property type="match status" value="1"/>
</dbReference>
<evidence type="ECO:0000256" key="9">
    <source>
        <dbReference type="ARBA" id="ARBA00022837"/>
    </source>
</evidence>
<dbReference type="InterPro" id="IPR010255">
    <property type="entry name" value="Haem_peroxidase_sf"/>
</dbReference>
<name>A0ABD1W743_9LAMI</name>
<evidence type="ECO:0000256" key="18">
    <source>
        <dbReference type="PIRSR" id="PIRSR600823-5"/>
    </source>
</evidence>